<evidence type="ECO:0000313" key="3">
    <source>
        <dbReference type="Proteomes" id="UP001236014"/>
    </source>
</evidence>
<keyword evidence="2" id="KW-0560">Oxidoreductase</keyword>
<dbReference type="InterPro" id="IPR005025">
    <property type="entry name" value="FMN_Rdtase-like_dom"/>
</dbReference>
<dbReference type="EMBL" id="CP127294">
    <property type="protein sequence ID" value="WIX81121.1"/>
    <property type="molecule type" value="Genomic_DNA"/>
</dbReference>
<evidence type="ECO:0000259" key="1">
    <source>
        <dbReference type="Pfam" id="PF03358"/>
    </source>
</evidence>
<evidence type="ECO:0000313" key="2">
    <source>
        <dbReference type="EMBL" id="WIX81121.1"/>
    </source>
</evidence>
<sequence>MERAGQLHVVGLGGTVRPGSSSEQSLRIALRHAEELGATTHAFAGASLAQLPMYAPGGDGGAVARELVEHLRRADGVIIASPGYHGSMSGLVKNALDYVEDMREDPLSYLADRAVGLVVAAHGWQAGVTTLGALRSVVHALRGWVTPYGAVVNSLEAHFADGACDQPRVVQQLHLVADEVVRFAGFVAGARVA</sequence>
<dbReference type="KEGG" id="acab:QRX50_10315"/>
<dbReference type="Proteomes" id="UP001236014">
    <property type="component" value="Chromosome"/>
</dbReference>
<dbReference type="AlphaFoldDB" id="A0A9Y2IKW2"/>
<name>A0A9Y2IKW2_9PSEU</name>
<dbReference type="Pfam" id="PF03358">
    <property type="entry name" value="FMN_red"/>
    <property type="match status" value="1"/>
</dbReference>
<keyword evidence="3" id="KW-1185">Reference proteome</keyword>
<organism evidence="2 3">
    <name type="scientific">Amycolatopsis carbonis</name>
    <dbReference type="NCBI Taxonomy" id="715471"/>
    <lineage>
        <taxon>Bacteria</taxon>
        <taxon>Bacillati</taxon>
        <taxon>Actinomycetota</taxon>
        <taxon>Actinomycetes</taxon>
        <taxon>Pseudonocardiales</taxon>
        <taxon>Pseudonocardiaceae</taxon>
        <taxon>Amycolatopsis</taxon>
    </lineage>
</organism>
<dbReference type="SUPFAM" id="SSF52218">
    <property type="entry name" value="Flavoproteins"/>
    <property type="match status" value="1"/>
</dbReference>
<dbReference type="InterPro" id="IPR029039">
    <property type="entry name" value="Flavoprotein-like_sf"/>
</dbReference>
<dbReference type="PANTHER" id="PTHR30543">
    <property type="entry name" value="CHROMATE REDUCTASE"/>
    <property type="match status" value="1"/>
</dbReference>
<dbReference type="Gene3D" id="3.40.50.360">
    <property type="match status" value="1"/>
</dbReference>
<protein>
    <submittedName>
        <fullName evidence="2">NADPH-dependent FMN reductase</fullName>
        <ecNumber evidence="2">1.-.-.-</ecNumber>
    </submittedName>
</protein>
<dbReference type="GO" id="GO:0010181">
    <property type="term" value="F:FMN binding"/>
    <property type="evidence" value="ECO:0007669"/>
    <property type="project" value="TreeGrafter"/>
</dbReference>
<reference evidence="2 3" key="1">
    <citation type="submission" date="2023-06" db="EMBL/GenBank/DDBJ databases">
        <authorList>
            <person name="Oyuntsetseg B."/>
            <person name="Kim S.B."/>
        </authorList>
    </citation>
    <scope>NUCLEOTIDE SEQUENCE [LARGE SCALE GENOMIC DNA]</scope>
    <source>
        <strain evidence="2 3">2-15</strain>
    </source>
</reference>
<dbReference type="InterPro" id="IPR050712">
    <property type="entry name" value="NAD(P)H-dep_reductase"/>
</dbReference>
<dbReference type="GO" id="GO:0016491">
    <property type="term" value="F:oxidoreductase activity"/>
    <property type="evidence" value="ECO:0007669"/>
    <property type="project" value="UniProtKB-KW"/>
</dbReference>
<dbReference type="PANTHER" id="PTHR30543:SF21">
    <property type="entry name" value="NAD(P)H-DEPENDENT FMN REDUCTASE LOT6"/>
    <property type="match status" value="1"/>
</dbReference>
<accession>A0A9Y2IKW2</accession>
<proteinExistence type="predicted"/>
<dbReference type="RefSeq" id="WP_285971731.1">
    <property type="nucleotide sequence ID" value="NZ_CP127294.1"/>
</dbReference>
<dbReference type="GO" id="GO:0005829">
    <property type="term" value="C:cytosol"/>
    <property type="evidence" value="ECO:0007669"/>
    <property type="project" value="TreeGrafter"/>
</dbReference>
<gene>
    <name evidence="2" type="ORF">QRX50_10315</name>
</gene>
<feature type="domain" description="NADPH-dependent FMN reductase-like" evidence="1">
    <location>
        <begin position="8"/>
        <end position="152"/>
    </location>
</feature>
<dbReference type="EC" id="1.-.-.-" evidence="2"/>